<dbReference type="SMART" id="SM00287">
    <property type="entry name" value="SH3b"/>
    <property type="match status" value="1"/>
</dbReference>
<dbReference type="Proteomes" id="UP000326554">
    <property type="component" value="Unassembled WGS sequence"/>
</dbReference>
<feature type="region of interest" description="Disordered" evidence="1">
    <location>
        <begin position="27"/>
        <end position="87"/>
    </location>
</feature>
<dbReference type="EMBL" id="VYQE01000004">
    <property type="protein sequence ID" value="KAA9007131.1"/>
    <property type="molecule type" value="Genomic_DNA"/>
</dbReference>
<dbReference type="RefSeq" id="WP_150446150.1">
    <property type="nucleotide sequence ID" value="NZ_VYQE01000004.1"/>
</dbReference>
<evidence type="ECO:0000313" key="4">
    <source>
        <dbReference type="Proteomes" id="UP000326554"/>
    </source>
</evidence>
<reference evidence="3 4" key="1">
    <citation type="submission" date="2019-09" db="EMBL/GenBank/DDBJ databases">
        <authorList>
            <person name="Park J.-S."/>
            <person name="Choi H.-J."/>
        </authorList>
    </citation>
    <scope>NUCLEOTIDE SEQUENCE [LARGE SCALE GENOMIC DNA]</scope>
    <source>
        <strain evidence="3 4">176SS1-4</strain>
    </source>
</reference>
<dbReference type="Pfam" id="PF08239">
    <property type="entry name" value="SH3_3"/>
    <property type="match status" value="1"/>
</dbReference>
<comment type="caution">
    <text evidence="3">The sequence shown here is derived from an EMBL/GenBank/DDBJ whole genome shotgun (WGS) entry which is preliminary data.</text>
</comment>
<gene>
    <name evidence="3" type="ORF">F3S47_15330</name>
</gene>
<organism evidence="3 4">
    <name type="scientific">Histidinibacterium aquaticum</name>
    <dbReference type="NCBI Taxonomy" id="2613962"/>
    <lineage>
        <taxon>Bacteria</taxon>
        <taxon>Pseudomonadati</taxon>
        <taxon>Pseudomonadota</taxon>
        <taxon>Alphaproteobacteria</taxon>
        <taxon>Rhodobacterales</taxon>
        <taxon>Paracoccaceae</taxon>
        <taxon>Histidinibacterium</taxon>
    </lineage>
</organism>
<feature type="domain" description="SH3b" evidence="2">
    <location>
        <begin position="138"/>
        <end position="200"/>
    </location>
</feature>
<dbReference type="PROSITE" id="PS51781">
    <property type="entry name" value="SH3B"/>
    <property type="match status" value="1"/>
</dbReference>
<dbReference type="AlphaFoldDB" id="A0A5J5GG65"/>
<evidence type="ECO:0000256" key="1">
    <source>
        <dbReference type="SAM" id="MobiDB-lite"/>
    </source>
</evidence>
<proteinExistence type="predicted"/>
<dbReference type="Gene3D" id="2.30.30.40">
    <property type="entry name" value="SH3 Domains"/>
    <property type="match status" value="1"/>
</dbReference>
<sequence length="200" mass="20680">MTRFIVLTFAFLGWAFWEMSGGADFEPERWPGQELVADAATESEQPGQSGPAEADVEVTRASLTPFSTGPAAPSAPQGPAPAGSGAAITQASFQQPPENGPSGPQWTSAADAIADQIAFETGNAPQPGSAEVQGSDQAATVYVGGSRVNMRSGPGTGYAVLETLPEGTEARLLERQDGWARIEVVGGGTGWMADWLLEGL</sequence>
<evidence type="ECO:0000259" key="2">
    <source>
        <dbReference type="PROSITE" id="PS51781"/>
    </source>
</evidence>
<evidence type="ECO:0000313" key="3">
    <source>
        <dbReference type="EMBL" id="KAA9007131.1"/>
    </source>
</evidence>
<name>A0A5J5GG65_9RHOB</name>
<accession>A0A5J5GG65</accession>
<protein>
    <submittedName>
        <fullName evidence="3">SH3 domain-containing protein</fullName>
    </submittedName>
</protein>
<dbReference type="InterPro" id="IPR003646">
    <property type="entry name" value="SH3-like_bac-type"/>
</dbReference>
<keyword evidence="4" id="KW-1185">Reference proteome</keyword>
<feature type="compositionally biased region" description="Low complexity" evidence="1">
    <location>
        <begin position="69"/>
        <end position="87"/>
    </location>
</feature>